<keyword evidence="4 6" id="KW-0067">ATP-binding</keyword>
<dbReference type="EC" id="6.3.4.19" evidence="6"/>
<proteinExistence type="inferred from homology"/>
<dbReference type="EMBL" id="CP060010">
    <property type="protein sequence ID" value="QTN34980.1"/>
    <property type="molecule type" value="Genomic_DNA"/>
</dbReference>
<dbReference type="CDD" id="cd01992">
    <property type="entry name" value="TilS_N"/>
    <property type="match status" value="1"/>
</dbReference>
<evidence type="ECO:0000256" key="5">
    <source>
        <dbReference type="ARBA" id="ARBA00048539"/>
    </source>
</evidence>
<dbReference type="InterPro" id="IPR012094">
    <property type="entry name" value="tRNA_Ile_lys_synt"/>
</dbReference>
<comment type="subcellular location">
    <subcellularLocation>
        <location evidence="6">Cytoplasm</location>
    </subcellularLocation>
</comment>
<dbReference type="GO" id="GO:0005524">
    <property type="term" value="F:ATP binding"/>
    <property type="evidence" value="ECO:0007669"/>
    <property type="project" value="UniProtKB-UniRule"/>
</dbReference>
<evidence type="ECO:0000256" key="1">
    <source>
        <dbReference type="ARBA" id="ARBA00022598"/>
    </source>
</evidence>
<keyword evidence="2 6" id="KW-0819">tRNA processing</keyword>
<dbReference type="HAMAP" id="MF_01161">
    <property type="entry name" value="tRNA_Ile_lys_synt"/>
    <property type="match status" value="1"/>
</dbReference>
<dbReference type="Gene3D" id="3.40.50.620">
    <property type="entry name" value="HUPs"/>
    <property type="match status" value="1"/>
</dbReference>
<comment type="function">
    <text evidence="6">Ligates lysine onto the cytidine present at position 34 of the AUA codon-specific tRNA(Ile) that contains the anticodon CAU, in an ATP-dependent manner. Cytidine is converted to lysidine, thus changing the amino acid specificity of the tRNA from methionine to isoleucine.</text>
</comment>
<organism evidence="8 9">
    <name type="scientific">Cognatishimia activa</name>
    <dbReference type="NCBI Taxonomy" id="1715691"/>
    <lineage>
        <taxon>Bacteria</taxon>
        <taxon>Pseudomonadati</taxon>
        <taxon>Pseudomonadota</taxon>
        <taxon>Alphaproteobacteria</taxon>
        <taxon>Rhodobacterales</taxon>
        <taxon>Paracoccaceae</taxon>
        <taxon>Cognatishimia</taxon>
    </lineage>
</organism>
<gene>
    <name evidence="6 8" type="primary">tilS</name>
    <name evidence="8" type="ORF">HZ995_10800</name>
</gene>
<comment type="catalytic activity">
    <reaction evidence="5 6">
        <text>cytidine(34) in tRNA(Ile2) + L-lysine + ATP = lysidine(34) in tRNA(Ile2) + AMP + diphosphate + H(+)</text>
        <dbReference type="Rhea" id="RHEA:43744"/>
        <dbReference type="Rhea" id="RHEA-COMP:10625"/>
        <dbReference type="Rhea" id="RHEA-COMP:10670"/>
        <dbReference type="ChEBI" id="CHEBI:15378"/>
        <dbReference type="ChEBI" id="CHEBI:30616"/>
        <dbReference type="ChEBI" id="CHEBI:32551"/>
        <dbReference type="ChEBI" id="CHEBI:33019"/>
        <dbReference type="ChEBI" id="CHEBI:82748"/>
        <dbReference type="ChEBI" id="CHEBI:83665"/>
        <dbReference type="ChEBI" id="CHEBI:456215"/>
        <dbReference type="EC" id="6.3.4.19"/>
    </reaction>
</comment>
<comment type="domain">
    <text evidence="6">The N-terminal region contains the highly conserved SGGXDS motif, predicted to be a P-loop motif involved in ATP binding.</text>
</comment>
<dbReference type="SUPFAM" id="SSF52402">
    <property type="entry name" value="Adenine nucleotide alpha hydrolases-like"/>
    <property type="match status" value="1"/>
</dbReference>
<dbReference type="NCBIfam" id="TIGR02432">
    <property type="entry name" value="lysidine_TilS_N"/>
    <property type="match status" value="1"/>
</dbReference>
<name>A0A975EMW4_9RHOB</name>
<dbReference type="GO" id="GO:0032267">
    <property type="term" value="F:tRNA(Ile)-lysidine synthase activity"/>
    <property type="evidence" value="ECO:0007669"/>
    <property type="project" value="UniProtKB-EC"/>
</dbReference>
<evidence type="ECO:0000256" key="6">
    <source>
        <dbReference type="HAMAP-Rule" id="MF_01161"/>
    </source>
</evidence>
<evidence type="ECO:0000256" key="4">
    <source>
        <dbReference type="ARBA" id="ARBA00022840"/>
    </source>
</evidence>
<dbReference type="PANTHER" id="PTHR43033">
    <property type="entry name" value="TRNA(ILE)-LYSIDINE SYNTHASE-RELATED"/>
    <property type="match status" value="1"/>
</dbReference>
<evidence type="ECO:0000313" key="9">
    <source>
        <dbReference type="Proteomes" id="UP000665026"/>
    </source>
</evidence>
<evidence type="ECO:0000256" key="2">
    <source>
        <dbReference type="ARBA" id="ARBA00022694"/>
    </source>
</evidence>
<keyword evidence="1 6" id="KW-0436">Ligase</keyword>
<dbReference type="Pfam" id="PF01171">
    <property type="entry name" value="ATP_bind_3"/>
    <property type="match status" value="1"/>
</dbReference>
<accession>A0A975EMW4</accession>
<evidence type="ECO:0000259" key="7">
    <source>
        <dbReference type="Pfam" id="PF01171"/>
    </source>
</evidence>
<dbReference type="PANTHER" id="PTHR43033:SF1">
    <property type="entry name" value="TRNA(ILE)-LYSIDINE SYNTHASE-RELATED"/>
    <property type="match status" value="1"/>
</dbReference>
<evidence type="ECO:0000313" key="8">
    <source>
        <dbReference type="EMBL" id="QTN34980.1"/>
    </source>
</evidence>
<sequence>MRDSKTILTKIASRVPAEGAIGVAVSGGGDSLALLLALQEIAETTGQQIEAMTVDHGLRAEATAEADYTRKICVKLGIPHATARWTGWGGEGNLQDAARQGRYRLIAEWAERRKLAAVCIGHTQDDVAETFVMRLGRESGVDGLAKMAERFTRHDVQFLRPMLDIERSELRDYLKRRGVEWVDDPSNDNEDFDRVRIRRALEVLRDVGISSENLAAVAENMSQVRDVMKDRAADFAARVARQDKGDLVLDLESFKAAPYELRRRLLNDALGWVSPTPYPLRRGTLSELDHAISEGRNFSCNGCIIQLTAKSARILREFNAVRELVEFAPNWDRWHLKGPWTVGLKVTALGEPSLAGLEDWRASGATRQSLMASPAVWKGEDLIAVPLANYGEGWSLNLREPDFHKFMLGSAYSH</sequence>
<dbReference type="RefSeq" id="WP_209355665.1">
    <property type="nucleotide sequence ID" value="NZ_CP060010.1"/>
</dbReference>
<dbReference type="AlphaFoldDB" id="A0A975EMW4"/>
<dbReference type="Proteomes" id="UP000665026">
    <property type="component" value="Chromosome"/>
</dbReference>
<evidence type="ECO:0000256" key="3">
    <source>
        <dbReference type="ARBA" id="ARBA00022741"/>
    </source>
</evidence>
<keyword evidence="6" id="KW-0963">Cytoplasm</keyword>
<dbReference type="InterPro" id="IPR011063">
    <property type="entry name" value="TilS/TtcA_N"/>
</dbReference>
<dbReference type="KEGG" id="cact:HZ995_10800"/>
<comment type="similarity">
    <text evidence="6">Belongs to the tRNA(Ile)-lysidine synthase family.</text>
</comment>
<dbReference type="GO" id="GO:0005737">
    <property type="term" value="C:cytoplasm"/>
    <property type="evidence" value="ECO:0007669"/>
    <property type="project" value="UniProtKB-SubCell"/>
</dbReference>
<protein>
    <recommendedName>
        <fullName evidence="6">tRNA(Ile)-lysidine synthase</fullName>
        <ecNumber evidence="6">6.3.4.19</ecNumber>
    </recommendedName>
    <alternativeName>
        <fullName evidence="6">tRNA(Ile)-2-lysyl-cytidine synthase</fullName>
    </alternativeName>
    <alternativeName>
        <fullName evidence="6">tRNA(Ile)-lysidine synthetase</fullName>
    </alternativeName>
</protein>
<dbReference type="InterPro" id="IPR014729">
    <property type="entry name" value="Rossmann-like_a/b/a_fold"/>
</dbReference>
<dbReference type="InterPro" id="IPR012795">
    <property type="entry name" value="tRNA_Ile_lys_synt_N"/>
</dbReference>
<dbReference type="GO" id="GO:0006400">
    <property type="term" value="P:tRNA modification"/>
    <property type="evidence" value="ECO:0007669"/>
    <property type="project" value="UniProtKB-UniRule"/>
</dbReference>
<feature type="binding site" evidence="6">
    <location>
        <begin position="26"/>
        <end position="31"/>
    </location>
    <ligand>
        <name>ATP</name>
        <dbReference type="ChEBI" id="CHEBI:30616"/>
    </ligand>
</feature>
<feature type="domain" description="tRNA(Ile)-lysidine/2-thiocytidine synthase N-terminal" evidence="7">
    <location>
        <begin position="21"/>
        <end position="199"/>
    </location>
</feature>
<keyword evidence="3 6" id="KW-0547">Nucleotide-binding</keyword>
<reference evidence="8" key="1">
    <citation type="submission" date="2020-07" db="EMBL/GenBank/DDBJ databases">
        <title>Genome sequences of bacteria associated with the marine, planktonic diatom Thalassiosira profunda strain ECT2AJA-044.</title>
        <authorList>
            <person name="Gargas C.B."/>
            <person name="Roberts W.R."/>
            <person name="Alverson A.J."/>
        </authorList>
    </citation>
    <scope>NUCLEOTIDE SEQUENCE</scope>
    <source>
        <strain evidence="8">ECT2AJA-044</strain>
    </source>
</reference>